<proteinExistence type="predicted"/>
<name>A0A928Q200_9FIRM</name>
<comment type="caution">
    <text evidence="7">The sequence shown here is derived from an EMBL/GenBank/DDBJ whole genome shotgun (WGS) entry which is preliminary data.</text>
</comment>
<feature type="transmembrane region" description="Helical" evidence="5">
    <location>
        <begin position="108"/>
        <end position="130"/>
    </location>
</feature>
<evidence type="ECO:0000256" key="3">
    <source>
        <dbReference type="ARBA" id="ARBA00022989"/>
    </source>
</evidence>
<feature type="transmembrane region" description="Helical" evidence="5">
    <location>
        <begin position="171"/>
        <end position="191"/>
    </location>
</feature>
<dbReference type="RefSeq" id="WP_326839860.1">
    <property type="nucleotide sequence ID" value="NZ_SVNY01000001.1"/>
</dbReference>
<evidence type="ECO:0000256" key="5">
    <source>
        <dbReference type="SAM" id="Phobius"/>
    </source>
</evidence>
<feature type="transmembrane region" description="Helical" evidence="5">
    <location>
        <begin position="538"/>
        <end position="563"/>
    </location>
</feature>
<dbReference type="AlphaFoldDB" id="A0A928Q200"/>
<feature type="transmembrane region" description="Helical" evidence="5">
    <location>
        <begin position="575"/>
        <end position="595"/>
    </location>
</feature>
<feature type="transmembrane region" description="Helical" evidence="5">
    <location>
        <begin position="34"/>
        <end position="54"/>
    </location>
</feature>
<evidence type="ECO:0000313" key="8">
    <source>
        <dbReference type="Proteomes" id="UP000754750"/>
    </source>
</evidence>
<keyword evidence="3 5" id="KW-1133">Transmembrane helix</keyword>
<evidence type="ECO:0000256" key="2">
    <source>
        <dbReference type="ARBA" id="ARBA00022692"/>
    </source>
</evidence>
<protein>
    <submittedName>
        <fullName evidence="7">O-antigen ligase family protein</fullName>
    </submittedName>
</protein>
<dbReference type="PANTHER" id="PTHR37422">
    <property type="entry name" value="TEICHURONIC ACID BIOSYNTHESIS PROTEIN TUAE"/>
    <property type="match status" value="1"/>
</dbReference>
<evidence type="ECO:0000313" key="7">
    <source>
        <dbReference type="EMBL" id="MBE6832393.1"/>
    </source>
</evidence>
<evidence type="ECO:0000259" key="6">
    <source>
        <dbReference type="Pfam" id="PF04932"/>
    </source>
</evidence>
<accession>A0A928Q200</accession>
<dbReference type="InterPro" id="IPR051533">
    <property type="entry name" value="WaaL-like"/>
</dbReference>
<feature type="transmembrane region" description="Helical" evidence="5">
    <location>
        <begin position="78"/>
        <end position="96"/>
    </location>
</feature>
<feature type="transmembrane region" description="Helical" evidence="5">
    <location>
        <begin position="601"/>
        <end position="621"/>
    </location>
</feature>
<dbReference type="Proteomes" id="UP000754750">
    <property type="component" value="Unassembled WGS sequence"/>
</dbReference>
<feature type="domain" description="O-antigen ligase-related" evidence="6">
    <location>
        <begin position="467"/>
        <end position="555"/>
    </location>
</feature>
<feature type="transmembrane region" description="Helical" evidence="5">
    <location>
        <begin position="281"/>
        <end position="298"/>
    </location>
</feature>
<gene>
    <name evidence="7" type="ORF">E7512_02210</name>
</gene>
<keyword evidence="4 5" id="KW-0472">Membrane</keyword>
<keyword evidence="7" id="KW-0436">Ligase</keyword>
<dbReference type="EMBL" id="SVNY01000001">
    <property type="protein sequence ID" value="MBE6832393.1"/>
    <property type="molecule type" value="Genomic_DNA"/>
</dbReference>
<dbReference type="PANTHER" id="PTHR37422:SF23">
    <property type="entry name" value="TEICHURONIC ACID BIOSYNTHESIS PROTEIN TUAE"/>
    <property type="match status" value="1"/>
</dbReference>
<feature type="transmembrane region" description="Helical" evidence="5">
    <location>
        <begin position="305"/>
        <end position="325"/>
    </location>
</feature>
<evidence type="ECO:0000256" key="1">
    <source>
        <dbReference type="ARBA" id="ARBA00004141"/>
    </source>
</evidence>
<comment type="subcellular location">
    <subcellularLocation>
        <location evidence="1">Membrane</location>
        <topology evidence="1">Multi-pass membrane protein</topology>
    </subcellularLocation>
</comment>
<dbReference type="Pfam" id="PF04932">
    <property type="entry name" value="Wzy_C"/>
    <property type="match status" value="1"/>
</dbReference>
<feature type="transmembrane region" description="Helical" evidence="5">
    <location>
        <begin position="230"/>
        <end position="252"/>
    </location>
</feature>
<dbReference type="InterPro" id="IPR007016">
    <property type="entry name" value="O-antigen_ligase-rel_domated"/>
</dbReference>
<evidence type="ECO:0000256" key="4">
    <source>
        <dbReference type="ARBA" id="ARBA00023136"/>
    </source>
</evidence>
<dbReference type="GO" id="GO:0016874">
    <property type="term" value="F:ligase activity"/>
    <property type="evidence" value="ECO:0007669"/>
    <property type="project" value="UniProtKB-KW"/>
</dbReference>
<sequence>MTPNKKKAPTEAPQAVNPLPSGGALAGIPEKNRLLIPVLLAIVAIPLLVHLVIIDVNPDEVPLIGLATYGDFFSQSKAFLLFIVILLIFVFGILFRKTLFQKADQIPPAYLAASGVFMLLTLLSAVFSEYRSIAFWGVHDRAEGAVILCCYIILFLYSFSVCRTERDTQHLVVALGIATVISSVIGFFQYIGHDLLFTGLGKALVISPWDYDKVTNLSSMSESGRLYGTFYHWNYAGSFAAITVPIFLVLALNAKSWRSRILLGCVTLTALWILIGSTSRAGLIGVAVAFIFGLIVFAKMIIKHWRLSLSCIAIVFVAVIGLNIASNGQLFARIPTLFSDIISVFQTSKQADYLSKLPVKDVSVQNHTATVVTQSGDTLKANLTEENLTFQDGNGQTVKMEKKNGAFRTTDKRFQNLSVNFVAMGLNGNSIGMCINVDNQPQFFFRIDSNYNLQLTNSTGTAKIDSLETPPSFGFAGKETIGSARGYIWSRSLPMVSKHLLLGAGPDTFVLNFPQNDLLGKYWAYGTTNMLVDKPHNLYLQILLGEGCIALLAFLTIVILYLFDSIRLYALKKTYLPREILASAICLGITGYLGAGLFNDSVVSVAPVFWILLGAGIALNLQNRKERLKDLSQQS</sequence>
<reference evidence="7" key="1">
    <citation type="submission" date="2019-04" db="EMBL/GenBank/DDBJ databases">
        <title>Evolution of Biomass-Degrading Anaerobic Consortia Revealed by Metagenomics.</title>
        <authorList>
            <person name="Peng X."/>
        </authorList>
    </citation>
    <scope>NUCLEOTIDE SEQUENCE</scope>
    <source>
        <strain evidence="7">SIG551</strain>
    </source>
</reference>
<keyword evidence="2 5" id="KW-0812">Transmembrane</keyword>
<dbReference type="GO" id="GO:0016020">
    <property type="term" value="C:membrane"/>
    <property type="evidence" value="ECO:0007669"/>
    <property type="project" value="UniProtKB-SubCell"/>
</dbReference>
<organism evidence="7 8">
    <name type="scientific">Faecalispora sporosphaeroides</name>
    <dbReference type="NCBI Taxonomy" id="1549"/>
    <lineage>
        <taxon>Bacteria</taxon>
        <taxon>Bacillati</taxon>
        <taxon>Bacillota</taxon>
        <taxon>Clostridia</taxon>
        <taxon>Eubacteriales</taxon>
        <taxon>Oscillospiraceae</taxon>
        <taxon>Faecalispora</taxon>
    </lineage>
</organism>
<feature type="transmembrane region" description="Helical" evidence="5">
    <location>
        <begin position="259"/>
        <end position="275"/>
    </location>
</feature>
<feature type="transmembrane region" description="Helical" evidence="5">
    <location>
        <begin position="142"/>
        <end position="159"/>
    </location>
</feature>